<dbReference type="Proteomes" id="UP000594342">
    <property type="component" value="Unassembled WGS sequence"/>
</dbReference>
<protein>
    <submittedName>
        <fullName evidence="2">Uncharacterized protein</fullName>
    </submittedName>
</protein>
<evidence type="ECO:0000256" key="1">
    <source>
        <dbReference type="SAM" id="Phobius"/>
    </source>
</evidence>
<reference evidence="2 3" key="1">
    <citation type="submission" date="2018-10" db="EMBL/GenBank/DDBJ databases">
        <authorList>
            <consortium name="IHU Genomes"/>
        </authorList>
    </citation>
    <scope>NUCLEOTIDE SEQUENCE [LARGE SCALE GENOMIC DNA]</scope>
    <source>
        <strain evidence="2 3">A1</strain>
    </source>
</reference>
<keyword evidence="1" id="KW-1133">Transmembrane helix</keyword>
<keyword evidence="3" id="KW-1185">Reference proteome</keyword>
<evidence type="ECO:0000313" key="3">
    <source>
        <dbReference type="Proteomes" id="UP000594342"/>
    </source>
</evidence>
<comment type="caution">
    <text evidence="2">The sequence shown here is derived from an EMBL/GenBank/DDBJ whole genome shotgun (WGS) entry which is preliminary data.</text>
</comment>
<sequence length="252" mass="27386">MSILDNLKPLDYFFVLLLASVCIIMYCAFTGSVDRDCPEANTEHMTSESNEALQTVAAVYNRDTMSVNNMNVTSKITSGDVQSNNLQTNVLRAGNIGCCDVVFGKEDTNRGNCGNCRAIVKDSGATLVLNYGNDFTGGTRTDGLFYAKNLMSEYIFIDTSNTGNIGCWNDHCKHFDGCCGVADIRPRIKSVLATGPSSGYFTVLYGSGNGYGDFASAKYYYTKDGNNTIYPVLIEKLNPGFGDNQGVRGYAF</sequence>
<feature type="transmembrane region" description="Helical" evidence="1">
    <location>
        <begin position="12"/>
        <end position="33"/>
    </location>
</feature>
<gene>
    <name evidence="2" type="ORF">YASMINEVIRUS_1412</name>
</gene>
<keyword evidence="1" id="KW-0472">Membrane</keyword>
<keyword evidence="1" id="KW-0812">Transmembrane</keyword>
<evidence type="ECO:0000313" key="2">
    <source>
        <dbReference type="EMBL" id="VBB18880.1"/>
    </source>
</evidence>
<dbReference type="EMBL" id="UPSH01000001">
    <property type="protein sequence ID" value="VBB18880.1"/>
    <property type="molecule type" value="Genomic_DNA"/>
</dbReference>
<proteinExistence type="predicted"/>
<organism evidence="2 3">
    <name type="scientific">Yasminevirus sp. GU-2018</name>
    <dbReference type="NCBI Taxonomy" id="2420051"/>
    <lineage>
        <taxon>Viruses</taxon>
        <taxon>Varidnaviria</taxon>
        <taxon>Bamfordvirae</taxon>
        <taxon>Nucleocytoviricota</taxon>
        <taxon>Megaviricetes</taxon>
        <taxon>Imitervirales</taxon>
        <taxon>Mimiviridae</taxon>
        <taxon>Klosneuvirinae</taxon>
        <taxon>Yasminevirus</taxon>
        <taxon>Yasminevirus saudimassiliense</taxon>
    </lineage>
</organism>
<name>A0A5K0UB13_9VIRU</name>
<accession>A0A5K0UB13</accession>